<sequence>MTITAATPGTDEAGAAALGEQLIASATGRGRAAAQALVEEETVLAMRSVRRLLVVEGEDGPVCRWEGLMGRLYGLGLDDAQRAFLGLVLGMVGIGLHTLSAVQELDERRLLILMRAMPILAGNDRVAIGTRM</sequence>
<name>A0A7M2SQM9_9ACTN</name>
<gene>
    <name evidence="1" type="ORF">IM697_09790</name>
</gene>
<dbReference type="AlphaFoldDB" id="A0A7M2SQM9"/>
<reference evidence="1 2" key="1">
    <citation type="submission" date="2020-10" db="EMBL/GenBank/DDBJ databases">
        <title>Streptomyces ferrugineus complate genome analysis.</title>
        <authorList>
            <person name="Anwar N."/>
        </authorList>
    </citation>
    <scope>NUCLEOTIDE SEQUENCE [LARGE SCALE GENOMIC DNA]</scope>
    <source>
        <strain evidence="1 2">CCTCC AA2014009</strain>
    </source>
</reference>
<keyword evidence="2" id="KW-1185">Reference proteome</keyword>
<dbReference type="KEGG" id="sfeu:IM697_09790"/>
<dbReference type="EMBL" id="CP063373">
    <property type="protein sequence ID" value="QOV38636.1"/>
    <property type="molecule type" value="Genomic_DNA"/>
</dbReference>
<protein>
    <submittedName>
        <fullName evidence="1">Uncharacterized protein</fullName>
    </submittedName>
</protein>
<accession>A0A7M2SQM9</accession>
<dbReference type="Proteomes" id="UP000594205">
    <property type="component" value="Chromosome"/>
</dbReference>
<dbReference type="RefSeq" id="WP_194046619.1">
    <property type="nucleotide sequence ID" value="NZ_CP063373.1"/>
</dbReference>
<proteinExistence type="predicted"/>
<organism evidence="1 2">
    <name type="scientific">Streptomyces ferrugineus</name>
    <dbReference type="NCBI Taxonomy" id="1413221"/>
    <lineage>
        <taxon>Bacteria</taxon>
        <taxon>Bacillati</taxon>
        <taxon>Actinomycetota</taxon>
        <taxon>Actinomycetes</taxon>
        <taxon>Kitasatosporales</taxon>
        <taxon>Streptomycetaceae</taxon>
        <taxon>Streptomyces</taxon>
    </lineage>
</organism>
<evidence type="ECO:0000313" key="1">
    <source>
        <dbReference type="EMBL" id="QOV38636.1"/>
    </source>
</evidence>
<evidence type="ECO:0000313" key="2">
    <source>
        <dbReference type="Proteomes" id="UP000594205"/>
    </source>
</evidence>